<evidence type="ECO:0000256" key="4">
    <source>
        <dbReference type="PROSITE-ProRule" id="PRU00742"/>
    </source>
</evidence>
<dbReference type="Proteomes" id="UP001560045">
    <property type="component" value="Unassembled WGS sequence"/>
</dbReference>
<evidence type="ECO:0000256" key="3">
    <source>
        <dbReference type="ARBA" id="ARBA00023211"/>
    </source>
</evidence>
<dbReference type="CDD" id="cd09999">
    <property type="entry name" value="Arginase-like_1"/>
    <property type="match status" value="1"/>
</dbReference>
<gene>
    <name evidence="5" type="ORF">ABQ292_23830</name>
</gene>
<comment type="similarity">
    <text evidence="4">Belongs to the arginase family.</text>
</comment>
<dbReference type="InterPro" id="IPR006035">
    <property type="entry name" value="Ureohydrolase"/>
</dbReference>
<protein>
    <submittedName>
        <fullName evidence="5">Arginase family protein</fullName>
        <ecNumber evidence="5">3.5.3.-</ecNumber>
    </submittedName>
</protein>
<evidence type="ECO:0000256" key="2">
    <source>
        <dbReference type="ARBA" id="ARBA00022801"/>
    </source>
</evidence>
<keyword evidence="3" id="KW-0464">Manganese</keyword>
<proteinExistence type="inferred from homology"/>
<keyword evidence="2 5" id="KW-0378">Hydrolase</keyword>
<dbReference type="PANTHER" id="PTHR43782:SF3">
    <property type="entry name" value="ARGINASE"/>
    <property type="match status" value="1"/>
</dbReference>
<dbReference type="GO" id="GO:0016787">
    <property type="term" value="F:hydrolase activity"/>
    <property type="evidence" value="ECO:0007669"/>
    <property type="project" value="UniProtKB-KW"/>
</dbReference>
<dbReference type="Pfam" id="PF00491">
    <property type="entry name" value="Arginase"/>
    <property type="match status" value="1"/>
</dbReference>
<name>A0ABV3XLB9_9ACTN</name>
<dbReference type="PROSITE" id="PS51409">
    <property type="entry name" value="ARGINASE_2"/>
    <property type="match status" value="1"/>
</dbReference>
<dbReference type="SUPFAM" id="SSF52768">
    <property type="entry name" value="Arginase/deacetylase"/>
    <property type="match status" value="1"/>
</dbReference>
<evidence type="ECO:0000256" key="1">
    <source>
        <dbReference type="ARBA" id="ARBA00022723"/>
    </source>
</evidence>
<evidence type="ECO:0000313" key="5">
    <source>
        <dbReference type="EMBL" id="MEX5721390.1"/>
    </source>
</evidence>
<dbReference type="PANTHER" id="PTHR43782">
    <property type="entry name" value="ARGINASE"/>
    <property type="match status" value="1"/>
</dbReference>
<dbReference type="Gene3D" id="3.40.800.10">
    <property type="entry name" value="Ureohydrolase domain"/>
    <property type="match status" value="1"/>
</dbReference>
<accession>A0ABV3XLB9</accession>
<comment type="caution">
    <text evidence="5">The sequence shown here is derived from an EMBL/GenBank/DDBJ whole genome shotgun (WGS) entry which is preliminary data.</text>
</comment>
<evidence type="ECO:0000313" key="6">
    <source>
        <dbReference type="Proteomes" id="UP001560045"/>
    </source>
</evidence>
<dbReference type="RefSeq" id="WP_369210195.1">
    <property type="nucleotide sequence ID" value="NZ_JBFNXQ010000125.1"/>
</dbReference>
<keyword evidence="1" id="KW-0479">Metal-binding</keyword>
<organism evidence="5 6">
    <name type="scientific">Geodermatophilus maliterrae</name>
    <dbReference type="NCBI Taxonomy" id="3162531"/>
    <lineage>
        <taxon>Bacteria</taxon>
        <taxon>Bacillati</taxon>
        <taxon>Actinomycetota</taxon>
        <taxon>Actinomycetes</taxon>
        <taxon>Geodermatophilales</taxon>
        <taxon>Geodermatophilaceae</taxon>
        <taxon>Geodermatophilus</taxon>
    </lineage>
</organism>
<sequence>MAGTPGTVPVLLSGNCNTTLGVLAGLRASGRRVGLLWLDAHGDFNTPEEDTGGFLDGQGLAIAVGRCWTALAAGIPGFAPLSERDVVLAGARDLTPAQQRTLRASDVTWLRPAQVRDAAAVEAALDGLVGRVDVVHWHVDLDVYDPSIAPANDYAAPGGLTVGEVLDLLERTAARLPVVSATLASYDPAHDPVGRLRATALDLLEQVAARAAPVGRAP</sequence>
<dbReference type="InterPro" id="IPR023696">
    <property type="entry name" value="Ureohydrolase_dom_sf"/>
</dbReference>
<dbReference type="PIRSF" id="PIRSF036979">
    <property type="entry name" value="Arginase"/>
    <property type="match status" value="1"/>
</dbReference>
<dbReference type="EC" id="3.5.3.-" evidence="5"/>
<keyword evidence="6" id="KW-1185">Reference proteome</keyword>
<reference evidence="5 6" key="1">
    <citation type="submission" date="2024-06" db="EMBL/GenBank/DDBJ databases">
        <title>Draft genome sequence of Geodermatophilus badlandi, a novel member of the Geodermatophilaceae isolated from badland sedimentary rocks in the Red desert, Wyoming, USA.</title>
        <authorList>
            <person name="Ben Tekaya S."/>
            <person name="Nouioui I."/>
            <person name="Flores G.M."/>
            <person name="Shaal M.N."/>
            <person name="Bredoire F."/>
            <person name="Basile F."/>
            <person name="Van Diepen L."/>
            <person name="Ward N.L."/>
        </authorList>
    </citation>
    <scope>NUCLEOTIDE SEQUENCE [LARGE SCALE GENOMIC DNA]</scope>
    <source>
        <strain evidence="5 6">WL48A</strain>
    </source>
</reference>
<dbReference type="EMBL" id="JBFNXQ010000125">
    <property type="protein sequence ID" value="MEX5721390.1"/>
    <property type="molecule type" value="Genomic_DNA"/>
</dbReference>
<dbReference type="PRINTS" id="PR00116">
    <property type="entry name" value="ARGINASE"/>
</dbReference>